<dbReference type="EMBL" id="AMZH03030188">
    <property type="protein sequence ID" value="RRT32984.1"/>
    <property type="molecule type" value="Genomic_DNA"/>
</dbReference>
<name>A0A426X0H1_ENSVE</name>
<protein>
    <submittedName>
        <fullName evidence="2">Uncharacterized protein</fullName>
    </submittedName>
</protein>
<evidence type="ECO:0000313" key="2">
    <source>
        <dbReference type="EMBL" id="RRT32984.1"/>
    </source>
</evidence>
<feature type="region of interest" description="Disordered" evidence="1">
    <location>
        <begin position="154"/>
        <end position="213"/>
    </location>
</feature>
<comment type="caution">
    <text evidence="2">The sequence shown here is derived from an EMBL/GenBank/DDBJ whole genome shotgun (WGS) entry which is preliminary data.</text>
</comment>
<gene>
    <name evidence="2" type="ORF">B296_00057267</name>
</gene>
<evidence type="ECO:0000313" key="3">
    <source>
        <dbReference type="Proteomes" id="UP000287651"/>
    </source>
</evidence>
<sequence length="213" mass="23111">MCRPVEPEPPNRTANKKVARLPTFIVGRHPADSKTDSGGEIVAAPTLAKSKTRNEQVSSRDNPGLSALAQEDDKVAPRVSRYLAGGDPSPPQAFFDKRMKRKPEIGLQRIHRDAHVGSVRTIGALPGLRNMQLIFDRDVIPLPNHSKSLRTLASIGDEGPEDAPEEPTSGSHRLASPDPGEETTLTLLEESEESEEVIPTYSKRLPTEGMLGG</sequence>
<organism evidence="2 3">
    <name type="scientific">Ensete ventricosum</name>
    <name type="common">Abyssinian banana</name>
    <name type="synonym">Musa ensete</name>
    <dbReference type="NCBI Taxonomy" id="4639"/>
    <lineage>
        <taxon>Eukaryota</taxon>
        <taxon>Viridiplantae</taxon>
        <taxon>Streptophyta</taxon>
        <taxon>Embryophyta</taxon>
        <taxon>Tracheophyta</taxon>
        <taxon>Spermatophyta</taxon>
        <taxon>Magnoliopsida</taxon>
        <taxon>Liliopsida</taxon>
        <taxon>Zingiberales</taxon>
        <taxon>Musaceae</taxon>
        <taxon>Ensete</taxon>
    </lineage>
</organism>
<evidence type="ECO:0000256" key="1">
    <source>
        <dbReference type="SAM" id="MobiDB-lite"/>
    </source>
</evidence>
<proteinExistence type="predicted"/>
<reference evidence="2 3" key="1">
    <citation type="journal article" date="2014" name="Agronomy (Basel)">
        <title>A Draft Genome Sequence for Ensete ventricosum, the Drought-Tolerant Tree Against Hunger.</title>
        <authorList>
            <person name="Harrison J."/>
            <person name="Moore K.A."/>
            <person name="Paszkiewicz K."/>
            <person name="Jones T."/>
            <person name="Grant M."/>
            <person name="Ambacheew D."/>
            <person name="Muzemil S."/>
            <person name="Studholme D.J."/>
        </authorList>
    </citation>
    <scope>NUCLEOTIDE SEQUENCE [LARGE SCALE GENOMIC DNA]</scope>
</reference>
<dbReference type="AlphaFoldDB" id="A0A426X0H1"/>
<accession>A0A426X0H1</accession>
<dbReference type="Proteomes" id="UP000287651">
    <property type="component" value="Unassembled WGS sequence"/>
</dbReference>
<feature type="region of interest" description="Disordered" evidence="1">
    <location>
        <begin position="1"/>
        <end position="69"/>
    </location>
</feature>